<evidence type="ECO:0000313" key="2">
    <source>
        <dbReference type="WBParaSite" id="JU765_v2.g6560.t1"/>
    </source>
</evidence>
<evidence type="ECO:0000313" key="1">
    <source>
        <dbReference type="Proteomes" id="UP000887576"/>
    </source>
</evidence>
<accession>A0AC34RGF9</accession>
<sequence length="430" mass="50470">MVIVGDYKLMNNYFVKEYPEALSGRNQFVEHLKVIRGGINGIIEVDGDLWKEQRRFALQVLRDFGLGKNVMEEKVLDEVSALLKNLAEDEKTGICDIIGRIDVCVGSVINNLLFGYRFEGSHLQEFHNLKKNLQDFFVQVNKGPSLLYFSFYKLRYVPFFKDYAEKIYELNKSIFDFLENQIYNHEKSINYESESFPTDFCEAYLKEMNHQQKINGIKKDYYNFIQFKNVCFDLWIAGLETTSTTLQFAMIYLLNFPQVLEKVQKELDNVVEHDKMVTLNDRMKLPYLQAVISEIQRMTNLLLFNVMHKTMKDVIIEGYKIDKGIMVIPQISCVLYDEKIFPEPFSFKPDRFLDEEGNYKKYEEMIPFSLGKRSCLGESLAKTELFLILGNVLKHFDIMPEKPGQLPSMEKRWGVTVQPEPFKIQVKKRF</sequence>
<dbReference type="Proteomes" id="UP000887576">
    <property type="component" value="Unplaced"/>
</dbReference>
<reference evidence="2" key="1">
    <citation type="submission" date="2022-11" db="UniProtKB">
        <authorList>
            <consortium name="WormBaseParasite"/>
        </authorList>
    </citation>
    <scope>IDENTIFICATION</scope>
</reference>
<protein>
    <submittedName>
        <fullName evidence="2">Cytochrome P450</fullName>
    </submittedName>
</protein>
<dbReference type="WBParaSite" id="JU765_v2.g6560.t1">
    <property type="protein sequence ID" value="JU765_v2.g6560.t1"/>
    <property type="gene ID" value="JU765_v2.g6560"/>
</dbReference>
<organism evidence="1 2">
    <name type="scientific">Panagrolaimus sp. JU765</name>
    <dbReference type="NCBI Taxonomy" id="591449"/>
    <lineage>
        <taxon>Eukaryota</taxon>
        <taxon>Metazoa</taxon>
        <taxon>Ecdysozoa</taxon>
        <taxon>Nematoda</taxon>
        <taxon>Chromadorea</taxon>
        <taxon>Rhabditida</taxon>
        <taxon>Tylenchina</taxon>
        <taxon>Panagrolaimomorpha</taxon>
        <taxon>Panagrolaimoidea</taxon>
        <taxon>Panagrolaimidae</taxon>
        <taxon>Panagrolaimus</taxon>
    </lineage>
</organism>
<name>A0AC34RGF9_9BILA</name>
<proteinExistence type="predicted"/>